<keyword evidence="2" id="KW-1185">Reference proteome</keyword>
<comment type="caution">
    <text evidence="1">The sequence shown here is derived from an EMBL/GenBank/DDBJ whole genome shotgun (WGS) entry which is preliminary data.</text>
</comment>
<organism evidence="1 2">
    <name type="scientific">Caenorhabditis nigoni</name>
    <dbReference type="NCBI Taxonomy" id="1611254"/>
    <lineage>
        <taxon>Eukaryota</taxon>
        <taxon>Metazoa</taxon>
        <taxon>Ecdysozoa</taxon>
        <taxon>Nematoda</taxon>
        <taxon>Chromadorea</taxon>
        <taxon>Rhabditida</taxon>
        <taxon>Rhabditina</taxon>
        <taxon>Rhabditomorpha</taxon>
        <taxon>Rhabditoidea</taxon>
        <taxon>Rhabditidae</taxon>
        <taxon>Peloderinae</taxon>
        <taxon>Caenorhabditis</taxon>
    </lineage>
</organism>
<dbReference type="AlphaFoldDB" id="A0A2G5UBA8"/>
<protein>
    <submittedName>
        <fullName evidence="1">Uncharacterized protein</fullName>
    </submittedName>
</protein>
<evidence type="ECO:0000313" key="1">
    <source>
        <dbReference type="EMBL" id="PIC36829.1"/>
    </source>
</evidence>
<accession>A0A2G5UBA8</accession>
<dbReference type="Proteomes" id="UP000230233">
    <property type="component" value="Chromosome IV"/>
</dbReference>
<proteinExistence type="predicted"/>
<sequence length="73" mass="8981">MDDDLNKDLESVWAQFLKKRDLIHLVHLEDADRSNWSDELQDKLEELNRFNKVRMEKYQNNIKREPSFLLKDY</sequence>
<evidence type="ECO:0000313" key="2">
    <source>
        <dbReference type="Proteomes" id="UP000230233"/>
    </source>
</evidence>
<reference evidence="2" key="1">
    <citation type="submission" date="2017-10" db="EMBL/GenBank/DDBJ databases">
        <title>Rapid genome shrinkage in a self-fertile nematode reveals novel sperm competition proteins.</title>
        <authorList>
            <person name="Yin D."/>
            <person name="Schwarz E.M."/>
            <person name="Thomas C.G."/>
            <person name="Felde R.L."/>
            <person name="Korf I.F."/>
            <person name="Cutter A.D."/>
            <person name="Schartner C.M."/>
            <person name="Ralston E.J."/>
            <person name="Meyer B.J."/>
            <person name="Haag E.S."/>
        </authorList>
    </citation>
    <scope>NUCLEOTIDE SEQUENCE [LARGE SCALE GENOMIC DNA]</scope>
    <source>
        <strain evidence="2">JU1422</strain>
    </source>
</reference>
<dbReference type="EMBL" id="PDUG01000004">
    <property type="protein sequence ID" value="PIC36829.1"/>
    <property type="molecule type" value="Genomic_DNA"/>
</dbReference>
<dbReference type="OrthoDB" id="5901843at2759"/>
<gene>
    <name evidence="1" type="primary">Cnig_chr_IV.g15681</name>
    <name evidence="1" type="ORF">B9Z55_015681</name>
</gene>
<name>A0A2G5UBA8_9PELO</name>